<feature type="transmembrane region" description="Helical" evidence="2">
    <location>
        <begin position="397"/>
        <end position="417"/>
    </location>
</feature>
<evidence type="ECO:0000256" key="2">
    <source>
        <dbReference type="SAM" id="Phobius"/>
    </source>
</evidence>
<keyword evidence="2" id="KW-0812">Transmembrane</keyword>
<dbReference type="PANTHER" id="PTHR12372:SF6">
    <property type="entry name" value="PECANEX-LIKE PROTEIN 4"/>
    <property type="match status" value="1"/>
</dbReference>
<protein>
    <recommendedName>
        <fullName evidence="5">Pecanex C-terminal domain-containing protein</fullName>
    </recommendedName>
</protein>
<dbReference type="InterPro" id="IPR039797">
    <property type="entry name" value="Pecanex"/>
</dbReference>
<dbReference type="VEuPathDB" id="CryptoDB:Cvel_2532"/>
<feature type="transmembrane region" description="Helical" evidence="2">
    <location>
        <begin position="423"/>
        <end position="447"/>
    </location>
</feature>
<feature type="compositionally biased region" description="Basic and acidic residues" evidence="1">
    <location>
        <begin position="1004"/>
        <end position="1013"/>
    </location>
</feature>
<keyword evidence="2" id="KW-1133">Transmembrane helix</keyword>
<feature type="chain" id="PRO_5005187822" description="Pecanex C-terminal domain-containing protein" evidence="3">
    <location>
        <begin position="24"/>
        <end position="1124"/>
    </location>
</feature>
<evidence type="ECO:0008006" key="5">
    <source>
        <dbReference type="Google" id="ProtNLM"/>
    </source>
</evidence>
<feature type="signal peptide" evidence="3">
    <location>
        <begin position="1"/>
        <end position="23"/>
    </location>
</feature>
<sequence>MHQFLSLLFSLGLFAVFTPSVTARTADTGEAGAYILCLLGSLSASTVLASLLLKLPAEPNRFRPPFGSGTSEVAEHTRLFYACVLLLIAIVADANAGGGQENEGMLYESEGGVSFESIQLCVRVLFVLLPFLTLFGLLSPLDCVFTWGVQRLESDILGGSPRSPAEAAVMACFLSVSVLTILAVLLRFELVGPLSVSGLCLLFGSVSCGLPGGGVRFDIMGRKREALQRRWKRLFCSWRFVVPFSLSIFGSLVVVILGFVPSLKEGSERLIFNSCTDTPGQGGIDGVLRVCLDSVVSGFAIVVWVWETVFVNGGVRVMHQSIRFCSGPVVSVGECLRQKVRTGVGVGMRLILRASLLLHGCLFGLAGPVGWAQTNGIASVLMVGGAIRHIRRGQGTCVWYAGVIGLTGMIDLVTHRAGSSGGFLFVASESFAASGFPCVLLSFRYLILDLLLDRLGRLLSLTRYAVHLSTAIWKVPKQKHKAGPRAVLVSLVCAPLTGVLFVVTAVLRSPLVALFSLPIFVPGFPRPERELPPRQKAHAETGGKKKWKCGSFLGVAESGGLCVEICEGREGKFYEEAARSLMKSLGRMWVEGWAVGSEWSDGEKCLICNWHDKLLAFVRVLGSGSGWLEVEIRGVEMQEVTSCHHEEASRVAESFEALEHREGGGKRQTGEEGREEEEEKDAKNKVKMFSLDPLITPEGLSIESYEETRASLTGVIEQRSFLQSVYRRLLSTLLWSLSKKARDQRGFVPDSWRRLLDSFSQDQYRALWEHLSPDPLFVQKVLSGATHDESTRDTMGRTNEENPSMSCPLMATGGHKRPSPAALPFEVAVASACTAGKDSSLCRSQKKEDDNRDDCFRKIQRDGPRGTAAQCNVHKSLADGASGPCLPPFPLPQASYIARKSLQLPPLERKCVHLPPLTRRQGTVPETSSASSGESTLRDTELSRPRHACFDPPDCSHSAPPEDRDGDLQLDDVEALLEELQGGGGGGDAAAAPVLRGPSQPLRGEQHDGREVHNSTSLPGAVDSALDDLNRNGRGTDGGGLPEHRRGVASSSSWAPKRQPASGIGDLEGEGGGGTEWGAEERFEADPKETSIAKVDLRALAAAAWLALNGGSFDPEDAAPKESV</sequence>
<keyword evidence="3" id="KW-0732">Signal</keyword>
<feature type="region of interest" description="Disordered" evidence="1">
    <location>
        <begin position="914"/>
        <end position="967"/>
    </location>
</feature>
<keyword evidence="2" id="KW-0472">Membrane</keyword>
<evidence type="ECO:0000256" key="3">
    <source>
        <dbReference type="SAM" id="SignalP"/>
    </source>
</evidence>
<feature type="transmembrane region" description="Helical" evidence="2">
    <location>
        <begin position="240"/>
        <end position="260"/>
    </location>
</feature>
<feature type="region of interest" description="Disordered" evidence="1">
    <location>
        <begin position="980"/>
        <end position="1087"/>
    </location>
</feature>
<proteinExistence type="predicted"/>
<feature type="compositionally biased region" description="Basic and acidic residues" evidence="1">
    <location>
        <begin position="659"/>
        <end position="672"/>
    </location>
</feature>
<feature type="transmembrane region" description="Helical" evidence="2">
    <location>
        <begin position="486"/>
        <end position="507"/>
    </location>
</feature>
<feature type="compositionally biased region" description="Polar residues" evidence="1">
    <location>
        <begin position="920"/>
        <end position="935"/>
    </location>
</feature>
<feature type="transmembrane region" description="Helical" evidence="2">
    <location>
        <begin position="295"/>
        <end position="315"/>
    </location>
</feature>
<feature type="transmembrane region" description="Helical" evidence="2">
    <location>
        <begin position="33"/>
        <end position="53"/>
    </location>
</feature>
<reference evidence="4" key="1">
    <citation type="submission" date="2014-11" db="EMBL/GenBank/DDBJ databases">
        <authorList>
            <person name="Otto D Thomas"/>
            <person name="Naeem Raeece"/>
        </authorList>
    </citation>
    <scope>NUCLEOTIDE SEQUENCE</scope>
</reference>
<organism evidence="4">
    <name type="scientific">Chromera velia CCMP2878</name>
    <dbReference type="NCBI Taxonomy" id="1169474"/>
    <lineage>
        <taxon>Eukaryota</taxon>
        <taxon>Sar</taxon>
        <taxon>Alveolata</taxon>
        <taxon>Colpodellida</taxon>
        <taxon>Chromeraceae</taxon>
        <taxon>Chromera</taxon>
    </lineage>
</organism>
<feature type="transmembrane region" description="Helical" evidence="2">
    <location>
        <begin position="194"/>
        <end position="219"/>
    </location>
</feature>
<dbReference type="PANTHER" id="PTHR12372">
    <property type="entry name" value="PECANEX"/>
    <property type="match status" value="1"/>
</dbReference>
<dbReference type="EMBL" id="CDMZ01000011">
    <property type="protein sequence ID" value="CEM04402.1"/>
    <property type="molecule type" value="Genomic_DNA"/>
</dbReference>
<evidence type="ECO:0000256" key="1">
    <source>
        <dbReference type="SAM" id="MobiDB-lite"/>
    </source>
</evidence>
<feature type="transmembrane region" description="Helical" evidence="2">
    <location>
        <begin position="79"/>
        <end position="97"/>
    </location>
</feature>
<gene>
    <name evidence="4" type="ORF">Cvel_2532</name>
</gene>
<dbReference type="AlphaFoldDB" id="A0A0G4EYH0"/>
<name>A0A0G4EYH0_9ALVE</name>
<feature type="region of interest" description="Disordered" evidence="1">
    <location>
        <begin position="659"/>
        <end position="682"/>
    </location>
</feature>
<feature type="transmembrane region" description="Helical" evidence="2">
    <location>
        <begin position="117"/>
        <end position="147"/>
    </location>
</feature>
<feature type="transmembrane region" description="Helical" evidence="2">
    <location>
        <begin position="167"/>
        <end position="188"/>
    </location>
</feature>
<accession>A0A0G4EYH0</accession>
<evidence type="ECO:0000313" key="4">
    <source>
        <dbReference type="EMBL" id="CEM04402.1"/>
    </source>
</evidence>